<dbReference type="EMBL" id="JBCGBO010000003">
    <property type="protein sequence ID" value="KAK9215050.1"/>
    <property type="molecule type" value="Genomic_DNA"/>
</dbReference>
<reference evidence="1 2" key="1">
    <citation type="submission" date="2024-05" db="EMBL/GenBank/DDBJ databases">
        <title>Haplotype-resolved chromosome-level genome assembly of Huyou (Citrus changshanensis).</title>
        <authorList>
            <person name="Miao C."/>
            <person name="Chen W."/>
            <person name="Wu Y."/>
            <person name="Wang L."/>
            <person name="Zhao S."/>
            <person name="Grierson D."/>
            <person name="Xu C."/>
            <person name="Chen K."/>
        </authorList>
    </citation>
    <scope>NUCLEOTIDE SEQUENCE [LARGE SCALE GENOMIC DNA]</scope>
    <source>
        <strain evidence="1">01-14</strain>
        <tissue evidence="1">Leaf</tissue>
    </source>
</reference>
<comment type="caution">
    <text evidence="1">The sequence shown here is derived from an EMBL/GenBank/DDBJ whole genome shotgun (WGS) entry which is preliminary data.</text>
</comment>
<dbReference type="Gene3D" id="3.80.10.10">
    <property type="entry name" value="Ribonuclease Inhibitor"/>
    <property type="match status" value="1"/>
</dbReference>
<evidence type="ECO:0000313" key="2">
    <source>
        <dbReference type="Proteomes" id="UP001428341"/>
    </source>
</evidence>
<protein>
    <submittedName>
        <fullName evidence="1">Uncharacterized protein</fullName>
    </submittedName>
</protein>
<dbReference type="InterPro" id="IPR032675">
    <property type="entry name" value="LRR_dom_sf"/>
</dbReference>
<evidence type="ECO:0000313" key="1">
    <source>
        <dbReference type="EMBL" id="KAK9215050.1"/>
    </source>
</evidence>
<organism evidence="1 2">
    <name type="scientific">Citrus x changshan-huyou</name>
    <dbReference type="NCBI Taxonomy" id="2935761"/>
    <lineage>
        <taxon>Eukaryota</taxon>
        <taxon>Viridiplantae</taxon>
        <taxon>Streptophyta</taxon>
        <taxon>Embryophyta</taxon>
        <taxon>Tracheophyta</taxon>
        <taxon>Spermatophyta</taxon>
        <taxon>Magnoliopsida</taxon>
        <taxon>eudicotyledons</taxon>
        <taxon>Gunneridae</taxon>
        <taxon>Pentapetalae</taxon>
        <taxon>rosids</taxon>
        <taxon>malvids</taxon>
        <taxon>Sapindales</taxon>
        <taxon>Rutaceae</taxon>
        <taxon>Aurantioideae</taxon>
        <taxon>Citrus</taxon>
    </lineage>
</organism>
<proteinExistence type="predicted"/>
<gene>
    <name evidence="1" type="ORF">WN944_007053</name>
</gene>
<dbReference type="Proteomes" id="UP001428341">
    <property type="component" value="Unassembled WGS sequence"/>
</dbReference>
<name>A0AAP0MRN0_9ROSI</name>
<accession>A0AAP0MRN0</accession>
<dbReference type="AlphaFoldDB" id="A0AAP0MRN0"/>
<keyword evidence="2" id="KW-1185">Reference proteome</keyword>
<sequence>MSLFNLSNLVGDTRFNIVNGGIPSNIGNLSKLMLLNLGENNLQGLFYLSKSGNYGAVNDGNVSIQYWPTSFKSVSRVCRTSIGRY</sequence>